<proteinExistence type="predicted"/>
<evidence type="ECO:0000313" key="1">
    <source>
        <dbReference type="EMBL" id="QQU01648.1"/>
    </source>
</evidence>
<dbReference type="EMBL" id="CP068108">
    <property type="protein sequence ID" value="QQU01648.1"/>
    <property type="molecule type" value="Genomic_DNA"/>
</dbReference>
<protein>
    <submittedName>
        <fullName evidence="1">Uncharacterized protein</fullName>
    </submittedName>
</protein>
<accession>A0A9Q6ZAQ1</accession>
<name>A0A9Q6ZAQ1_MYROD</name>
<dbReference type="RefSeq" id="WP_002992311.1">
    <property type="nucleotide sequence ID" value="NZ_CP068108.1"/>
</dbReference>
<sequence length="416" mass="49400">MKINIVLLLLSLTSCQKQNTNSLRIERRISTEERKEPEKIHWKNLPQYFDPKDPLFREVMKGRETKYQKAMERIEYAGLNEPPAYGYKESNYSLDDLNLLNELYYEGLKNHGFQFPDEATFAEGVLKVFGVDIYADHTNNPRITTIGDYLILSPKLHTEDLYTKVPFLRMSYPNFIFDCKNRYYIDGVTGIFEKEDDFGESYYIYSIGNQDVASNNYIFYESKAALNSIYYSFFISQLVEYTGYEGFPSDYDNLYQRIQINCMDEYKKRSSHSREGWDYRMYDRLFFSRGFDGKLVVKKKMLAAAVELAQEDEAYIRVPLDYYFIQMTTPYVANEYAADYSEVDNYFTQREPYYTPEERAMIWVYTSLLELHVAEKYASTIEYDFIILAQQYPELYEVAQEHNFFGEDMSEVLRYL</sequence>
<evidence type="ECO:0000313" key="2">
    <source>
        <dbReference type="Proteomes" id="UP000596202"/>
    </source>
</evidence>
<organism evidence="1 2">
    <name type="scientific">Myroides odoratus</name>
    <name type="common">Flavobacterium odoratum</name>
    <dbReference type="NCBI Taxonomy" id="256"/>
    <lineage>
        <taxon>Bacteria</taxon>
        <taxon>Pseudomonadati</taxon>
        <taxon>Bacteroidota</taxon>
        <taxon>Flavobacteriia</taxon>
        <taxon>Flavobacteriales</taxon>
        <taxon>Flavobacteriaceae</taxon>
        <taxon>Myroides</taxon>
    </lineage>
</organism>
<dbReference type="AlphaFoldDB" id="A0A9Q6ZAQ1"/>
<dbReference type="PROSITE" id="PS51257">
    <property type="entry name" value="PROKAR_LIPOPROTEIN"/>
    <property type="match status" value="1"/>
</dbReference>
<reference evidence="1 2" key="1">
    <citation type="submission" date="2021-01" db="EMBL/GenBank/DDBJ databases">
        <title>FDA dAtabase for Regulatory Grade micrObial Sequences (FDA-ARGOS): Supporting development and validation of Infectious Disease Dx tests.</title>
        <authorList>
            <person name="Sproer C."/>
            <person name="Gronow S."/>
            <person name="Severitt S."/>
            <person name="Schroder I."/>
            <person name="Tallon L."/>
            <person name="Sadzewicz L."/>
            <person name="Zhao X."/>
            <person name="Boylan J."/>
            <person name="Ott S."/>
            <person name="Bowen H."/>
            <person name="Vavikolanu K."/>
            <person name="Mehta A."/>
            <person name="Aluvathingal J."/>
            <person name="Nadendla S."/>
            <person name="Lowell S."/>
            <person name="Myers T."/>
            <person name="Yan Y."/>
            <person name="Sichtig H."/>
        </authorList>
    </citation>
    <scope>NUCLEOTIDE SEQUENCE [LARGE SCALE GENOMIC DNA]</scope>
    <source>
        <strain evidence="1 2">FDAARGOS_1131</strain>
    </source>
</reference>
<dbReference type="OrthoDB" id="1460991at2"/>
<gene>
    <name evidence="1" type="ORF">I6I88_07905</name>
</gene>
<dbReference type="Proteomes" id="UP000596202">
    <property type="component" value="Chromosome"/>
</dbReference>
<dbReference type="GeneID" id="93527574"/>